<name>A0A501XI04_9SPHN</name>
<dbReference type="AlphaFoldDB" id="A0A501XI04"/>
<sequence length="165" mass="17727">MKPHPALLAALALPALWLAAGIFTNERALSAAPEWRIPITGYDPRDPLRGRFISFSYDWTISGDPALCQDPAQCRLCLETTPAGISATITAVPTDCPHPVDPKLSAIDIRQGFGPAAETRFNSRIFVSETSAPALETQLRQGPMTVVAALAPDGRLINRRLEPAG</sequence>
<dbReference type="Pfam" id="PF14345">
    <property type="entry name" value="GDYXXLXY"/>
    <property type="match status" value="1"/>
</dbReference>
<dbReference type="RefSeq" id="WP_140928641.1">
    <property type="nucleotide sequence ID" value="NZ_VFSU01000028.1"/>
</dbReference>
<reference evidence="1 2" key="1">
    <citation type="submission" date="2019-06" db="EMBL/GenBank/DDBJ databases">
        <authorList>
            <person name="Lee I."/>
            <person name="Jang G.I."/>
            <person name="Hwang C.Y."/>
        </authorList>
    </citation>
    <scope>NUCLEOTIDE SEQUENCE [LARGE SCALE GENOMIC DNA]</scope>
    <source>
        <strain evidence="1 2">PAMC 28131</strain>
    </source>
</reference>
<comment type="caution">
    <text evidence="1">The sequence shown here is derived from an EMBL/GenBank/DDBJ whole genome shotgun (WGS) entry which is preliminary data.</text>
</comment>
<keyword evidence="2" id="KW-1185">Reference proteome</keyword>
<protein>
    <submittedName>
        <fullName evidence="1">GDYXXLXY domain-containing protein</fullName>
    </submittedName>
</protein>
<gene>
    <name evidence="1" type="ORF">FJQ54_11935</name>
</gene>
<accession>A0A501XI04</accession>
<evidence type="ECO:0000313" key="2">
    <source>
        <dbReference type="Proteomes" id="UP000319897"/>
    </source>
</evidence>
<dbReference type="Proteomes" id="UP000319897">
    <property type="component" value="Unassembled WGS sequence"/>
</dbReference>
<dbReference type="OrthoDB" id="4868247at2"/>
<evidence type="ECO:0000313" key="1">
    <source>
        <dbReference type="EMBL" id="TPE60115.1"/>
    </source>
</evidence>
<dbReference type="InterPro" id="IPR025833">
    <property type="entry name" value="GDYXXLXY"/>
</dbReference>
<organism evidence="1 2">
    <name type="scientific">Sandaracinobacter neustonicus</name>
    <dbReference type="NCBI Taxonomy" id="1715348"/>
    <lineage>
        <taxon>Bacteria</taxon>
        <taxon>Pseudomonadati</taxon>
        <taxon>Pseudomonadota</taxon>
        <taxon>Alphaproteobacteria</taxon>
        <taxon>Sphingomonadales</taxon>
        <taxon>Sphingosinicellaceae</taxon>
        <taxon>Sandaracinobacter</taxon>
    </lineage>
</organism>
<dbReference type="EMBL" id="VFSU01000028">
    <property type="protein sequence ID" value="TPE60115.1"/>
    <property type="molecule type" value="Genomic_DNA"/>
</dbReference>
<proteinExistence type="predicted"/>